<dbReference type="EMBL" id="BK014922">
    <property type="protein sequence ID" value="DAD82623.1"/>
    <property type="molecule type" value="Genomic_DNA"/>
</dbReference>
<accession>A0A8S5MKP9</accession>
<proteinExistence type="predicted"/>
<sequence>MIRADRNAEINEILRNEYYSFTVPFLTEWSAAFDKEVPPSRINEFGIIDEKRYDTDKGVLFVGKETNNWDNEDYEKGILFRSWMEGITQHGLAGGDHISQHPNMWYNIGRWATLICGPSTSIDEIADMKASAISAIGMIAFTNINKVRGKKSSRNEYHQLAKSRIAGELLRREVEIIKPQLIVCCGTYNTVVKSLHDYEGQIIKMPHPGARKKKTKMLYELLRQITPKKEDYCND</sequence>
<evidence type="ECO:0000313" key="1">
    <source>
        <dbReference type="EMBL" id="DAD82623.1"/>
    </source>
</evidence>
<protein>
    <submittedName>
        <fullName evidence="1">Uracil DNA glycosylase superfamily</fullName>
    </submittedName>
</protein>
<organism evidence="1">
    <name type="scientific">Siphoviridae sp. ctMM521</name>
    <dbReference type="NCBI Taxonomy" id="2826259"/>
    <lineage>
        <taxon>Viruses</taxon>
        <taxon>Duplodnaviria</taxon>
        <taxon>Heunggongvirae</taxon>
        <taxon>Uroviricota</taxon>
        <taxon>Caudoviricetes</taxon>
    </lineage>
</organism>
<name>A0A8S5MKP9_9CAUD</name>
<reference evidence="1" key="1">
    <citation type="journal article" date="2021" name="Proc. Natl. Acad. Sci. U.S.A.">
        <title>A Catalog of Tens of Thousands of Viruses from Human Metagenomes Reveals Hidden Associations with Chronic Diseases.</title>
        <authorList>
            <person name="Tisza M.J."/>
            <person name="Buck C.B."/>
        </authorList>
    </citation>
    <scope>NUCLEOTIDE SEQUENCE</scope>
    <source>
        <strain evidence="1">CtMM521</strain>
    </source>
</reference>